<evidence type="ECO:0000313" key="1">
    <source>
        <dbReference type="EMBL" id="DAD66239.1"/>
    </source>
</evidence>
<sequence>MNNGVFRIEYPTGYMELNVREFFANANKKQMKKVLKLAKQYCSDPRREELIGILRSEVDRLNEVVKTLESLRQSEQYHLLAFFPQVRIEPSSYEKALRRQRGKLTESMALIKDERWDG</sequence>
<proteinExistence type="predicted"/>
<reference evidence="1" key="1">
    <citation type="journal article" date="2021" name="Proc. Natl. Acad. Sci. U.S.A.">
        <title>A Catalog of Tens of Thousands of Viruses from Human Metagenomes Reveals Hidden Associations with Chronic Diseases.</title>
        <authorList>
            <person name="Tisza M.J."/>
            <person name="Buck C.B."/>
        </authorList>
    </citation>
    <scope>NUCLEOTIDE SEQUENCE</scope>
    <source>
        <strain evidence="1">CtjfQ5</strain>
    </source>
</reference>
<protein>
    <submittedName>
        <fullName evidence="1">Uncharacterized protein</fullName>
    </submittedName>
</protein>
<organism evidence="1">
    <name type="scientific">Siphoviridae sp. ctjfQ5</name>
    <dbReference type="NCBI Taxonomy" id="2823594"/>
    <lineage>
        <taxon>Viruses</taxon>
        <taxon>Duplodnaviria</taxon>
        <taxon>Heunggongvirae</taxon>
        <taxon>Uroviricota</taxon>
        <taxon>Caudoviricetes</taxon>
    </lineage>
</organism>
<name>A0A8S5L8L6_9CAUD</name>
<dbReference type="EMBL" id="BK014655">
    <property type="protein sequence ID" value="DAD66239.1"/>
    <property type="molecule type" value="Genomic_DNA"/>
</dbReference>
<accession>A0A8S5L8L6</accession>